<dbReference type="PANTHER" id="PTHR34202:SF1">
    <property type="entry name" value="UPF0548 PROTEIN"/>
    <property type="match status" value="1"/>
</dbReference>
<organism evidence="3 4">
    <name type="scientific">Arthrobacter crusticola</name>
    <dbReference type="NCBI Taxonomy" id="2547960"/>
    <lineage>
        <taxon>Bacteria</taxon>
        <taxon>Bacillati</taxon>
        <taxon>Actinomycetota</taxon>
        <taxon>Actinomycetes</taxon>
        <taxon>Micrococcales</taxon>
        <taxon>Micrococcaceae</taxon>
        <taxon>Arthrobacter</taxon>
    </lineage>
</organism>
<accession>A0A4R5TUQ1</accession>
<dbReference type="EMBL" id="SMTK01000004">
    <property type="protein sequence ID" value="TDK24780.1"/>
    <property type="molecule type" value="Genomic_DNA"/>
</dbReference>
<protein>
    <submittedName>
        <fullName evidence="3">DUF1990 domain-containing protein</fullName>
    </submittedName>
</protein>
<dbReference type="Proteomes" id="UP000295411">
    <property type="component" value="Unassembled WGS sequence"/>
</dbReference>
<feature type="domain" description="DUF1990" evidence="2">
    <location>
        <begin position="29"/>
        <end position="203"/>
    </location>
</feature>
<feature type="region of interest" description="Disordered" evidence="1">
    <location>
        <begin position="1"/>
        <end position="44"/>
    </location>
</feature>
<comment type="caution">
    <text evidence="3">The sequence shown here is derived from an EMBL/GenBank/DDBJ whole genome shotgun (WGS) entry which is preliminary data.</text>
</comment>
<evidence type="ECO:0000313" key="3">
    <source>
        <dbReference type="EMBL" id="TDK24780.1"/>
    </source>
</evidence>
<evidence type="ECO:0000256" key="1">
    <source>
        <dbReference type="SAM" id="MobiDB-lite"/>
    </source>
</evidence>
<evidence type="ECO:0000259" key="2">
    <source>
        <dbReference type="Pfam" id="PF09348"/>
    </source>
</evidence>
<dbReference type="AlphaFoldDB" id="A0A4R5TUQ1"/>
<gene>
    <name evidence="3" type="ORF">E2F48_13320</name>
</gene>
<name>A0A4R5TUQ1_9MICC</name>
<dbReference type="InterPro" id="IPR014457">
    <property type="entry name" value="UCP010260"/>
</dbReference>
<dbReference type="OrthoDB" id="120660at2"/>
<sequence length="211" mass="22219">MEPATLEAAAPSGGAGRRVGEGRMDGLSYAEQGSTDRPFPEPMTGGWPEDYRVAVGAYPLEAGDPAVAFEALAEGILTWGLHRGAGLRVDTTAPRALPGAEVSTALGVGPLRLPAPSTVLWSREVLRDGSGQPVPGQRAGFGYGTRKGHPVRGEEGFYAELTPDGKLIFRVSAYSVPASAFYRLGAPALRLVQRYVTARYVRAARRLALGG</sequence>
<reference evidence="3 4" key="1">
    <citation type="submission" date="2019-03" db="EMBL/GenBank/DDBJ databases">
        <title>Arthrobacter sp. nov., an bacterium isolated from biocrust in Mu Us Desert.</title>
        <authorList>
            <person name="Lixiong L."/>
        </authorList>
    </citation>
    <scope>NUCLEOTIDE SEQUENCE [LARGE SCALE GENOMIC DNA]</scope>
    <source>
        <strain evidence="3 4">SLN-3</strain>
    </source>
</reference>
<evidence type="ECO:0000313" key="4">
    <source>
        <dbReference type="Proteomes" id="UP000295411"/>
    </source>
</evidence>
<keyword evidence="4" id="KW-1185">Reference proteome</keyword>
<dbReference type="InterPro" id="IPR018960">
    <property type="entry name" value="DUF1990"/>
</dbReference>
<proteinExistence type="predicted"/>
<dbReference type="PIRSF" id="PIRSF010260">
    <property type="entry name" value="UCP010260"/>
    <property type="match status" value="1"/>
</dbReference>
<dbReference type="PANTHER" id="PTHR34202">
    <property type="entry name" value="UPF0548 PROTEIN"/>
    <property type="match status" value="1"/>
</dbReference>
<dbReference type="RefSeq" id="WP_133404445.1">
    <property type="nucleotide sequence ID" value="NZ_SMTK01000004.1"/>
</dbReference>
<dbReference type="Pfam" id="PF09348">
    <property type="entry name" value="DUF1990"/>
    <property type="match status" value="1"/>
</dbReference>